<dbReference type="PANTHER" id="PTHR28208:SF3">
    <property type="entry name" value="PHOSPHATIDATE PHOSPHATASE APP1"/>
    <property type="match status" value="1"/>
</dbReference>
<evidence type="ECO:0000313" key="2">
    <source>
        <dbReference type="EMBL" id="ORX46822.1"/>
    </source>
</evidence>
<dbReference type="EMBL" id="MCGT01000036">
    <property type="protein sequence ID" value="ORX46822.1"/>
    <property type="molecule type" value="Genomic_DNA"/>
</dbReference>
<reference evidence="2 3" key="1">
    <citation type="submission" date="2016-07" db="EMBL/GenBank/DDBJ databases">
        <title>Pervasive Adenine N6-methylation of Active Genes in Fungi.</title>
        <authorList>
            <consortium name="DOE Joint Genome Institute"/>
            <person name="Mondo S.J."/>
            <person name="Dannebaum R.O."/>
            <person name="Kuo R.C."/>
            <person name="Labutti K."/>
            <person name="Haridas S."/>
            <person name="Kuo A."/>
            <person name="Salamov A."/>
            <person name="Ahrendt S.R."/>
            <person name="Lipzen A."/>
            <person name="Sullivan W."/>
            <person name="Andreopoulos W.B."/>
            <person name="Clum A."/>
            <person name="Lindquist E."/>
            <person name="Daum C."/>
            <person name="Ramamoorthy G.K."/>
            <person name="Gryganskyi A."/>
            <person name="Culley D."/>
            <person name="Magnuson J.K."/>
            <person name="James T.Y."/>
            <person name="O'Malley M.A."/>
            <person name="Stajich J.E."/>
            <person name="Spatafora J.W."/>
            <person name="Visel A."/>
            <person name="Grigoriev I.V."/>
        </authorList>
    </citation>
    <scope>NUCLEOTIDE SEQUENCE [LARGE SCALE GENOMIC DNA]</scope>
    <source>
        <strain evidence="2 3">NRRL 3301</strain>
    </source>
</reference>
<keyword evidence="3" id="KW-1185">Reference proteome</keyword>
<accession>A0A1X2G774</accession>
<organism evidence="2 3">
    <name type="scientific">Hesseltinella vesiculosa</name>
    <dbReference type="NCBI Taxonomy" id="101127"/>
    <lineage>
        <taxon>Eukaryota</taxon>
        <taxon>Fungi</taxon>
        <taxon>Fungi incertae sedis</taxon>
        <taxon>Mucoromycota</taxon>
        <taxon>Mucoromycotina</taxon>
        <taxon>Mucoromycetes</taxon>
        <taxon>Mucorales</taxon>
        <taxon>Cunninghamellaceae</taxon>
        <taxon>Hesseltinella</taxon>
    </lineage>
</organism>
<sequence>MSNVYQSWASEGCKIHYVSNSPWQVYPAIDEFLQDNHFPKGSIHLRPVSTQGLLLGRPGQHKYESIVAIIKDFPQRKFVLIGDSGEFDPELYARIYHEYPDQIAKIFIHDVTSERAMHADRQGASRSDLIYQGVKRLMSSSSNLRRSNTSSEAMDVFVHRDIPKEQQMALDPRIPVKTKLEQFEHRMTNVSLGMRHGVFSVFTLASQLLLVIADDS</sequence>
<dbReference type="Proteomes" id="UP000242146">
    <property type="component" value="Unassembled WGS sequence"/>
</dbReference>
<dbReference type="OrthoDB" id="2117591at2759"/>
<dbReference type="InterPro" id="IPR052935">
    <property type="entry name" value="Mg2+_PAP"/>
</dbReference>
<comment type="caution">
    <text evidence="2">The sequence shown here is derived from an EMBL/GenBank/DDBJ whole genome shotgun (WGS) entry which is preliminary data.</text>
</comment>
<dbReference type="PANTHER" id="PTHR28208">
    <property type="entry name" value="PHOSPHATIDATE PHOSPHATASE APP1"/>
    <property type="match status" value="1"/>
</dbReference>
<dbReference type="InterPro" id="IPR019236">
    <property type="entry name" value="APP1_cat"/>
</dbReference>
<name>A0A1X2G774_9FUNG</name>
<evidence type="ECO:0000259" key="1">
    <source>
        <dbReference type="Pfam" id="PF09949"/>
    </source>
</evidence>
<evidence type="ECO:0000313" key="3">
    <source>
        <dbReference type="Proteomes" id="UP000242146"/>
    </source>
</evidence>
<dbReference type="GO" id="GO:0008195">
    <property type="term" value="F:phosphatidate phosphatase activity"/>
    <property type="evidence" value="ECO:0007669"/>
    <property type="project" value="InterPro"/>
</dbReference>
<dbReference type="Pfam" id="PF09949">
    <property type="entry name" value="APP1_cat"/>
    <property type="match status" value="1"/>
</dbReference>
<protein>
    <recommendedName>
        <fullName evidence="1">Phosphatidate phosphatase APP1 catalytic domain-containing protein</fullName>
    </recommendedName>
</protein>
<feature type="domain" description="Phosphatidate phosphatase APP1 catalytic" evidence="1">
    <location>
        <begin position="1"/>
        <end position="109"/>
    </location>
</feature>
<proteinExistence type="predicted"/>
<dbReference type="STRING" id="101127.A0A1X2G774"/>
<gene>
    <name evidence="2" type="ORF">DM01DRAFT_1293395</name>
</gene>
<dbReference type="AlphaFoldDB" id="A0A1X2G774"/>